<dbReference type="InterPro" id="IPR012467">
    <property type="entry name" value="DUF1684"/>
</dbReference>
<evidence type="ECO:0000259" key="6">
    <source>
        <dbReference type="PROSITE" id="PS52015"/>
    </source>
</evidence>
<dbReference type="Pfam" id="PF03544">
    <property type="entry name" value="TonB_C"/>
    <property type="match status" value="1"/>
</dbReference>
<comment type="subcellular location">
    <subcellularLocation>
        <location evidence="1">Membrane</location>
        <topology evidence="1">Single-pass membrane protein</topology>
    </subcellularLocation>
</comment>
<proteinExistence type="predicted"/>
<dbReference type="RefSeq" id="WP_123127821.1">
    <property type="nucleotide sequence ID" value="NZ_RJJD01000008.1"/>
</dbReference>
<accession>A0A3M9MKZ0</accession>
<dbReference type="GO" id="GO:0016020">
    <property type="term" value="C:membrane"/>
    <property type="evidence" value="ECO:0007669"/>
    <property type="project" value="UniProtKB-SubCell"/>
</dbReference>
<keyword evidence="4" id="KW-0472">Membrane</keyword>
<dbReference type="PROSITE" id="PS52015">
    <property type="entry name" value="TONB_CTD"/>
    <property type="match status" value="1"/>
</dbReference>
<name>A0A3M9MKZ0_9BACT</name>
<evidence type="ECO:0000256" key="3">
    <source>
        <dbReference type="ARBA" id="ARBA00022989"/>
    </source>
</evidence>
<keyword evidence="3" id="KW-1133">Transmembrane helix</keyword>
<dbReference type="SUPFAM" id="SSF74653">
    <property type="entry name" value="TolA/TonB C-terminal domain"/>
    <property type="match status" value="1"/>
</dbReference>
<dbReference type="InterPro" id="IPR037682">
    <property type="entry name" value="TonB_C"/>
</dbReference>
<dbReference type="InterPro" id="IPR006260">
    <property type="entry name" value="TonB/TolA_C"/>
</dbReference>
<dbReference type="AlphaFoldDB" id="A0A3M9MKZ0"/>
<organism evidence="7 8">
    <name type="scientific">Rufibacter latericius</name>
    <dbReference type="NCBI Taxonomy" id="2487040"/>
    <lineage>
        <taxon>Bacteria</taxon>
        <taxon>Pseudomonadati</taxon>
        <taxon>Bacteroidota</taxon>
        <taxon>Cytophagia</taxon>
        <taxon>Cytophagales</taxon>
        <taxon>Hymenobacteraceae</taxon>
        <taxon>Rufibacter</taxon>
    </lineage>
</organism>
<evidence type="ECO:0000256" key="5">
    <source>
        <dbReference type="SAM" id="SignalP"/>
    </source>
</evidence>
<keyword evidence="2" id="KW-0812">Transmembrane</keyword>
<evidence type="ECO:0000256" key="4">
    <source>
        <dbReference type="ARBA" id="ARBA00023136"/>
    </source>
</evidence>
<protein>
    <submittedName>
        <fullName evidence="7">TonB family protein</fullName>
    </submittedName>
</protein>
<feature type="signal peptide" evidence="5">
    <location>
        <begin position="1"/>
        <end position="22"/>
    </location>
</feature>
<reference evidence="7 8" key="1">
    <citation type="submission" date="2018-11" db="EMBL/GenBank/DDBJ databases">
        <title>Rufibacter latericius sp. nov., isolated from water in Baiyang Lake.</title>
        <authorList>
            <person name="Yang Y."/>
        </authorList>
    </citation>
    <scope>NUCLEOTIDE SEQUENCE [LARGE SCALE GENOMIC DNA]</scope>
    <source>
        <strain evidence="7 8">R-22-1c-1</strain>
    </source>
</reference>
<evidence type="ECO:0000256" key="2">
    <source>
        <dbReference type="ARBA" id="ARBA00022692"/>
    </source>
</evidence>
<comment type="caution">
    <text evidence="7">The sequence shown here is derived from an EMBL/GenBank/DDBJ whole genome shotgun (WGS) entry which is preliminary data.</text>
</comment>
<dbReference type="GO" id="GO:0055085">
    <property type="term" value="P:transmembrane transport"/>
    <property type="evidence" value="ECO:0007669"/>
    <property type="project" value="InterPro"/>
</dbReference>
<gene>
    <name evidence="7" type="ORF">EFB08_15450</name>
</gene>
<dbReference type="OrthoDB" id="5493262at2"/>
<feature type="domain" description="TonB C-terminal" evidence="6">
    <location>
        <begin position="230"/>
        <end position="320"/>
    </location>
</feature>
<dbReference type="NCBIfam" id="TIGR01352">
    <property type="entry name" value="tonB_Cterm"/>
    <property type="match status" value="1"/>
</dbReference>
<evidence type="ECO:0000313" key="8">
    <source>
        <dbReference type="Proteomes" id="UP000272117"/>
    </source>
</evidence>
<dbReference type="Pfam" id="PF07920">
    <property type="entry name" value="DUF1684"/>
    <property type="match status" value="1"/>
</dbReference>
<dbReference type="Proteomes" id="UP000272117">
    <property type="component" value="Unassembled WGS sequence"/>
</dbReference>
<feature type="chain" id="PRO_5018010652" evidence="5">
    <location>
        <begin position="23"/>
        <end position="320"/>
    </location>
</feature>
<dbReference type="PANTHER" id="PTHR41913:SF1">
    <property type="entry name" value="DUF1684 DOMAIN-CONTAINING PROTEIN"/>
    <property type="match status" value="1"/>
</dbReference>
<keyword evidence="5" id="KW-0732">Signal</keyword>
<dbReference type="EMBL" id="RJJD01000008">
    <property type="protein sequence ID" value="RNI26204.1"/>
    <property type="molecule type" value="Genomic_DNA"/>
</dbReference>
<sequence length="320" mass="36289">MFPKTFATCFLLLLLLPMLSLGQQVSPPDYRAEIARHRAHEDSIFKFDEHSPLKAEAKASFKGLEYFPVDESYRVKARFVRNTQETVFIMPTTGTRNPEYVKYGELHFRLKGQPLKLSVYQNQELKKQPKYMTYLFIPFTDATTGQETYETGRYLDFTIPMGTDSVWLDFNKAYNPYCAYGEGYSCPIPPKENKLPVGIEAGVRNYERVTSKAVPTEVGLGEEAMPEFPGGLSALMKFMNSKFEMPAMAKKAGVTGTVEFSFVVKADGTLDNFQIVKSLRPDVDVMVLHAAKQMPLWKPGMQNGRAVNVKYNMPFKVTSR</sequence>
<keyword evidence="8" id="KW-1185">Reference proteome</keyword>
<evidence type="ECO:0000256" key="1">
    <source>
        <dbReference type="ARBA" id="ARBA00004167"/>
    </source>
</evidence>
<dbReference type="PANTHER" id="PTHR41913">
    <property type="entry name" value="DUF1684 DOMAIN-CONTAINING PROTEIN"/>
    <property type="match status" value="1"/>
</dbReference>
<evidence type="ECO:0000313" key="7">
    <source>
        <dbReference type="EMBL" id="RNI26204.1"/>
    </source>
</evidence>
<dbReference type="Gene3D" id="3.30.1150.10">
    <property type="match status" value="1"/>
</dbReference>